<feature type="domain" description="HTH araC/xylS-type" evidence="4">
    <location>
        <begin position="177"/>
        <end position="277"/>
    </location>
</feature>
<name>A0A1I7IT32_9FLAO</name>
<dbReference type="SMART" id="SM00342">
    <property type="entry name" value="HTH_ARAC"/>
    <property type="match status" value="1"/>
</dbReference>
<evidence type="ECO:0000313" key="6">
    <source>
        <dbReference type="Proteomes" id="UP000199138"/>
    </source>
</evidence>
<dbReference type="InterPro" id="IPR009057">
    <property type="entry name" value="Homeodomain-like_sf"/>
</dbReference>
<dbReference type="EMBL" id="FPBK01000021">
    <property type="protein sequence ID" value="SFU76070.1"/>
    <property type="molecule type" value="Genomic_DNA"/>
</dbReference>
<protein>
    <submittedName>
        <fullName evidence="5">Helix-turn-helix domain-containing protein</fullName>
    </submittedName>
</protein>
<dbReference type="Pfam" id="PF12833">
    <property type="entry name" value="HTH_18"/>
    <property type="match status" value="1"/>
</dbReference>
<evidence type="ECO:0000313" key="5">
    <source>
        <dbReference type="EMBL" id="SFU76070.1"/>
    </source>
</evidence>
<dbReference type="PROSITE" id="PS00041">
    <property type="entry name" value="HTH_ARAC_FAMILY_1"/>
    <property type="match status" value="1"/>
</dbReference>
<dbReference type="InterPro" id="IPR018062">
    <property type="entry name" value="HTH_AraC-typ_CS"/>
</dbReference>
<dbReference type="SUPFAM" id="SSF46689">
    <property type="entry name" value="Homeodomain-like"/>
    <property type="match status" value="1"/>
</dbReference>
<dbReference type="PANTHER" id="PTHR43280">
    <property type="entry name" value="ARAC-FAMILY TRANSCRIPTIONAL REGULATOR"/>
    <property type="match status" value="1"/>
</dbReference>
<dbReference type="AlphaFoldDB" id="A0A1I7IT32"/>
<accession>A0A1I7IT32</accession>
<keyword evidence="2" id="KW-0238">DNA-binding</keyword>
<keyword evidence="6" id="KW-1185">Reference proteome</keyword>
<dbReference type="Proteomes" id="UP000199138">
    <property type="component" value="Unassembled WGS sequence"/>
</dbReference>
<dbReference type="RefSeq" id="WP_093026495.1">
    <property type="nucleotide sequence ID" value="NZ_FPBK01000021.1"/>
</dbReference>
<dbReference type="Gene3D" id="2.60.120.10">
    <property type="entry name" value="Jelly Rolls"/>
    <property type="match status" value="1"/>
</dbReference>
<evidence type="ECO:0000256" key="3">
    <source>
        <dbReference type="ARBA" id="ARBA00023163"/>
    </source>
</evidence>
<dbReference type="Gene3D" id="1.10.10.60">
    <property type="entry name" value="Homeodomain-like"/>
    <property type="match status" value="2"/>
</dbReference>
<keyword evidence="1" id="KW-0805">Transcription regulation</keyword>
<organism evidence="5 6">
    <name type="scientific">Pustulibacterium marinum</name>
    <dbReference type="NCBI Taxonomy" id="1224947"/>
    <lineage>
        <taxon>Bacteria</taxon>
        <taxon>Pseudomonadati</taxon>
        <taxon>Bacteroidota</taxon>
        <taxon>Flavobacteriia</taxon>
        <taxon>Flavobacteriales</taxon>
        <taxon>Flavobacteriaceae</taxon>
        <taxon>Pustulibacterium</taxon>
    </lineage>
</organism>
<dbReference type="InterPro" id="IPR020449">
    <property type="entry name" value="Tscrpt_reg_AraC-type_HTH"/>
</dbReference>
<dbReference type="OrthoDB" id="636258at2"/>
<dbReference type="InterPro" id="IPR018060">
    <property type="entry name" value="HTH_AraC"/>
</dbReference>
<dbReference type="InterPro" id="IPR014710">
    <property type="entry name" value="RmlC-like_jellyroll"/>
</dbReference>
<evidence type="ECO:0000256" key="2">
    <source>
        <dbReference type="ARBA" id="ARBA00023125"/>
    </source>
</evidence>
<dbReference type="PROSITE" id="PS01124">
    <property type="entry name" value="HTH_ARAC_FAMILY_2"/>
    <property type="match status" value="1"/>
</dbReference>
<dbReference type="STRING" id="1224947.SAMN05216480_12129"/>
<gene>
    <name evidence="5" type="ORF">SAMN05216480_12129</name>
</gene>
<dbReference type="PRINTS" id="PR00032">
    <property type="entry name" value="HTHARAC"/>
</dbReference>
<proteinExistence type="predicted"/>
<dbReference type="GO" id="GO:0043565">
    <property type="term" value="F:sequence-specific DNA binding"/>
    <property type="evidence" value="ECO:0007669"/>
    <property type="project" value="InterPro"/>
</dbReference>
<evidence type="ECO:0000256" key="1">
    <source>
        <dbReference type="ARBA" id="ARBA00023015"/>
    </source>
</evidence>
<evidence type="ECO:0000259" key="4">
    <source>
        <dbReference type="PROSITE" id="PS01124"/>
    </source>
</evidence>
<reference evidence="5 6" key="1">
    <citation type="submission" date="2016-10" db="EMBL/GenBank/DDBJ databases">
        <authorList>
            <person name="de Groot N.N."/>
        </authorList>
    </citation>
    <scope>NUCLEOTIDE SEQUENCE [LARGE SCALE GENOMIC DNA]</scope>
    <source>
        <strain evidence="5 6">CGMCC 1.12333</strain>
    </source>
</reference>
<sequence length="279" mass="31815">MEFSSSLQQPVAALELNLDSTSVKSIKRDFYELLVCLEGNGILIKNDEELSFAASDSFFINKGDSVELKTFNNATFMCCRFSEDTKFILKDLVSKSKGKAVAPIRAKSVLNPKISCSEKDVKLLMQLHKTLLVLQSDFFLNANLMYYQLLCFLTIMERNIPLQPGQPTKGIPELSIQPIIKHIHKNLRTPELLSLSYIAKTFNLSTNSLGIFFKKEMNISVKQYILQSRMAAISKRIEQKKQSFSEIAFEFGFTDESHFYKSFKKHFGVSPSNFKKNLM</sequence>
<dbReference type="GO" id="GO:0003700">
    <property type="term" value="F:DNA-binding transcription factor activity"/>
    <property type="evidence" value="ECO:0007669"/>
    <property type="project" value="InterPro"/>
</dbReference>
<dbReference type="PANTHER" id="PTHR43280:SF2">
    <property type="entry name" value="HTH-TYPE TRANSCRIPTIONAL REGULATOR EXSA"/>
    <property type="match status" value="1"/>
</dbReference>
<keyword evidence="3" id="KW-0804">Transcription</keyword>